<proteinExistence type="predicted"/>
<evidence type="ECO:0000313" key="3">
    <source>
        <dbReference type="WBParaSite" id="nRc.2.0.1.t23610-RA"/>
    </source>
</evidence>
<protein>
    <submittedName>
        <fullName evidence="3">Uncharacterized protein</fullName>
    </submittedName>
</protein>
<keyword evidence="2" id="KW-1185">Reference proteome</keyword>
<feature type="region of interest" description="Disordered" evidence="1">
    <location>
        <begin position="87"/>
        <end position="106"/>
    </location>
</feature>
<feature type="compositionally biased region" description="Polar residues" evidence="1">
    <location>
        <begin position="88"/>
        <end position="106"/>
    </location>
</feature>
<evidence type="ECO:0000256" key="1">
    <source>
        <dbReference type="SAM" id="MobiDB-lite"/>
    </source>
</evidence>
<dbReference type="AlphaFoldDB" id="A0A915JCT2"/>
<accession>A0A915JCT2</accession>
<reference evidence="3" key="1">
    <citation type="submission" date="2022-11" db="UniProtKB">
        <authorList>
            <consortium name="WormBaseParasite"/>
        </authorList>
    </citation>
    <scope>IDENTIFICATION</scope>
</reference>
<dbReference type="Proteomes" id="UP000887565">
    <property type="component" value="Unplaced"/>
</dbReference>
<name>A0A915JCT2_ROMCU</name>
<dbReference type="WBParaSite" id="nRc.2.0.1.t23610-RA">
    <property type="protein sequence ID" value="nRc.2.0.1.t23610-RA"/>
    <property type="gene ID" value="nRc.2.0.1.g23610"/>
</dbReference>
<evidence type="ECO:0000313" key="2">
    <source>
        <dbReference type="Proteomes" id="UP000887565"/>
    </source>
</evidence>
<organism evidence="2 3">
    <name type="scientific">Romanomermis culicivorax</name>
    <name type="common">Nematode worm</name>
    <dbReference type="NCBI Taxonomy" id="13658"/>
    <lineage>
        <taxon>Eukaryota</taxon>
        <taxon>Metazoa</taxon>
        <taxon>Ecdysozoa</taxon>
        <taxon>Nematoda</taxon>
        <taxon>Enoplea</taxon>
        <taxon>Dorylaimia</taxon>
        <taxon>Mermithida</taxon>
        <taxon>Mermithoidea</taxon>
        <taxon>Mermithidae</taxon>
        <taxon>Romanomermis</taxon>
    </lineage>
</organism>
<sequence length="106" mass="12201">MATDLINLTMRKLFRKCPSPSENVLRASTGWALRAAYMLHAMQLLRVRQLWCQIINPKFFAYLTDFCFKKSFAAKKIVVKGKCHSVTGHPQNPKWSSLGHVSNYEQ</sequence>